<evidence type="ECO:0000313" key="1">
    <source>
        <dbReference type="EMBL" id="RAH68982.1"/>
    </source>
</evidence>
<name>A0ACD1H5U5_9EURO</name>
<proteinExistence type="predicted"/>
<keyword evidence="2" id="KW-1185">Reference proteome</keyword>
<accession>A0ACD1H5U5</accession>
<protein>
    <submittedName>
        <fullName evidence="1">Uncharacterized protein</fullName>
    </submittedName>
</protein>
<reference evidence="1" key="1">
    <citation type="submission" date="2018-02" db="EMBL/GenBank/DDBJ databases">
        <title>The genomes of Aspergillus section Nigri reveals drivers in fungal speciation.</title>
        <authorList>
            <consortium name="DOE Joint Genome Institute"/>
            <person name="Vesth T.C."/>
            <person name="Nybo J."/>
            <person name="Theobald S."/>
            <person name="Brandl J."/>
            <person name="Frisvad J.C."/>
            <person name="Nielsen K.F."/>
            <person name="Lyhne E.K."/>
            <person name="Kogle M.E."/>
            <person name="Kuo A."/>
            <person name="Riley R."/>
            <person name="Clum A."/>
            <person name="Nolan M."/>
            <person name="Lipzen A."/>
            <person name="Salamov A."/>
            <person name="Henrissat B."/>
            <person name="Wiebenga A."/>
            <person name="De vries R.P."/>
            <person name="Grigoriev I.V."/>
            <person name="Mortensen U.H."/>
            <person name="Andersen M.R."/>
            <person name="Baker S.E."/>
        </authorList>
    </citation>
    <scope>NUCLEOTIDE SEQUENCE</scope>
    <source>
        <strain evidence="1">CBS 121060</strain>
    </source>
</reference>
<gene>
    <name evidence="1" type="ORF">BO66DRAFT_118864</name>
</gene>
<sequence>MSIIIIIHGNFISHTVWSLVPGMMLFGARGVRENSRGDKKLRSTPYYYGKSKEPTPLSSSGDEYLLYCTPYCTPSCHGSPLAIPRGEAQAITWAHHLPFPV</sequence>
<dbReference type="EMBL" id="KZ824963">
    <property type="protein sequence ID" value="RAH68982.1"/>
    <property type="molecule type" value="Genomic_DNA"/>
</dbReference>
<organism evidence="1 2">
    <name type="scientific">Aspergillus aculeatinus CBS 121060</name>
    <dbReference type="NCBI Taxonomy" id="1448322"/>
    <lineage>
        <taxon>Eukaryota</taxon>
        <taxon>Fungi</taxon>
        <taxon>Dikarya</taxon>
        <taxon>Ascomycota</taxon>
        <taxon>Pezizomycotina</taxon>
        <taxon>Eurotiomycetes</taxon>
        <taxon>Eurotiomycetidae</taxon>
        <taxon>Eurotiales</taxon>
        <taxon>Aspergillaceae</taxon>
        <taxon>Aspergillus</taxon>
        <taxon>Aspergillus subgen. Circumdati</taxon>
    </lineage>
</organism>
<evidence type="ECO:0000313" key="2">
    <source>
        <dbReference type="Proteomes" id="UP000249661"/>
    </source>
</evidence>
<dbReference type="Proteomes" id="UP000249661">
    <property type="component" value="Unassembled WGS sequence"/>
</dbReference>